<evidence type="ECO:0000259" key="2">
    <source>
        <dbReference type="Pfam" id="PF07632"/>
    </source>
</evidence>
<dbReference type="GO" id="GO:0016799">
    <property type="term" value="F:hydrolase activity, hydrolyzing N-glycosyl compounds"/>
    <property type="evidence" value="ECO:0007669"/>
    <property type="project" value="InterPro"/>
</dbReference>
<organism evidence="4 5">
    <name type="scientific">Runella slithyformis (strain ATCC 29530 / DSM 19594 / LMG 11500 / NCIMB 11436 / LSU 4)</name>
    <dbReference type="NCBI Taxonomy" id="761193"/>
    <lineage>
        <taxon>Bacteria</taxon>
        <taxon>Pseudomonadati</taxon>
        <taxon>Bacteroidota</taxon>
        <taxon>Cytophagia</taxon>
        <taxon>Cytophagales</taxon>
        <taxon>Spirosomataceae</taxon>
        <taxon>Runella</taxon>
    </lineage>
</organism>
<dbReference type="KEGG" id="rsi:Runsl_0413"/>
<accession>A0A7U4E3Y0</accession>
<dbReference type="Proteomes" id="UP000000493">
    <property type="component" value="Chromosome"/>
</dbReference>
<reference evidence="5" key="1">
    <citation type="submission" date="2011-06" db="EMBL/GenBank/DDBJ databases">
        <title>The complete genome of chromosome of Runella slithyformis DSM 19594.</title>
        <authorList>
            <consortium name="US DOE Joint Genome Institute (JGI-PGF)"/>
            <person name="Lucas S."/>
            <person name="Han J."/>
            <person name="Lapidus A."/>
            <person name="Bruce D."/>
            <person name="Goodwin L."/>
            <person name="Pitluck S."/>
            <person name="Peters L."/>
            <person name="Kyrpides N."/>
            <person name="Mavromatis K."/>
            <person name="Ivanova N."/>
            <person name="Ovchinnikova G."/>
            <person name="Zhang X."/>
            <person name="Misra M."/>
            <person name="Detter J.C."/>
            <person name="Tapia R."/>
            <person name="Han C."/>
            <person name="Land M."/>
            <person name="Hauser L."/>
            <person name="Markowitz V."/>
            <person name="Cheng J.-F."/>
            <person name="Hugenholtz P."/>
            <person name="Woyke T."/>
            <person name="Wu D."/>
            <person name="Tindall B."/>
            <person name="Faehrich R."/>
            <person name="Brambilla E."/>
            <person name="Klenk H.-P."/>
            <person name="Eisen J.A."/>
        </authorList>
    </citation>
    <scope>NUCLEOTIDE SEQUENCE [LARGE SCALE GENOMIC DNA]</scope>
    <source>
        <strain evidence="5">ATCC 29530 / DSM 19594 / LMG 11500 / NCIMB 11436 / LSU 4</strain>
    </source>
</reference>
<evidence type="ECO:0000256" key="1">
    <source>
        <dbReference type="SAM" id="SignalP"/>
    </source>
</evidence>
<dbReference type="InterPro" id="IPR048527">
    <property type="entry name" value="Sde182_C"/>
</dbReference>
<dbReference type="Gene3D" id="3.90.245.10">
    <property type="entry name" value="Ribonucleoside hydrolase-like"/>
    <property type="match status" value="1"/>
</dbReference>
<keyword evidence="5" id="KW-1185">Reference proteome</keyword>
<proteinExistence type="predicted"/>
<name>A0A7U4E3Y0_RUNSL</name>
<gene>
    <name evidence="4" type="ordered locus">Runsl_0413</name>
</gene>
<dbReference type="InterPro" id="IPR036452">
    <property type="entry name" value="Ribo_hydro-like"/>
</dbReference>
<dbReference type="InterPro" id="IPR011483">
    <property type="entry name" value="Sde182_NH-like"/>
</dbReference>
<dbReference type="Pfam" id="PF07632">
    <property type="entry name" value="Sde182_NH-like"/>
    <property type="match status" value="1"/>
</dbReference>
<dbReference type="InterPro" id="IPR013783">
    <property type="entry name" value="Ig-like_fold"/>
</dbReference>
<dbReference type="Gene3D" id="2.60.40.10">
    <property type="entry name" value="Immunoglobulins"/>
    <property type="match status" value="1"/>
</dbReference>
<dbReference type="RefSeq" id="WP_013926188.1">
    <property type="nucleotide sequence ID" value="NC_015703.1"/>
</dbReference>
<feature type="chain" id="PRO_5031437372" description="DUF1593 domain-containing protein" evidence="1">
    <location>
        <begin position="23"/>
        <end position="470"/>
    </location>
</feature>
<dbReference type="EMBL" id="CP002859">
    <property type="protein sequence ID" value="AEI46863.1"/>
    <property type="molecule type" value="Genomic_DNA"/>
</dbReference>
<protein>
    <recommendedName>
        <fullName evidence="6">DUF1593 domain-containing protein</fullName>
    </recommendedName>
</protein>
<feature type="domain" description="Cellulose-binding Sde182 C-terminal" evidence="3">
    <location>
        <begin position="382"/>
        <end position="469"/>
    </location>
</feature>
<dbReference type="AlphaFoldDB" id="A0A7U4E3Y0"/>
<sequence length="470" mass="52944">MKIFKLLTIIAFCQFFVAGLFAQTKPRVIVLTDIENEPDDAMSTVRLLTYANQLDIEGLIATTSVHQKNKVASWRLREIIEAYGKVQPNLSLHEEGYPRAEKLLSLTKDGRADYGMQAVGKGMDSEGSELIINSVDRADSRPVWVLVWGGPNCLAQALWKVKNTRNAQELEKFVSKLRVYTISDQDDSGPWLRKTFPRLFYIASPGVHELGGYHHATWSGISGDTFHGRFAGGNFKIVDNPWLDTHIRSKGPLGQQYPFAKFLMEGDTPSFLYLINNGLGSSENPNWGSWGGRYELYQPRTEKWFSEPETRPLWTDAEDEVLGADGSWHTGNKPTIWRWREAFQHDFVARMDWSIKPYKEANHPPVVKLSGEKYIKANVGDTIQLSAAGSTDPDGNTLSYQWFYYPEVGTFTVSAARTGNPLTIENADKEKAWFTVPKSGRLGTMHIILAVTDNGSPALTRYERVIVEVE</sequence>
<keyword evidence="1" id="KW-0732">Signal</keyword>
<evidence type="ECO:0008006" key="6">
    <source>
        <dbReference type="Google" id="ProtNLM"/>
    </source>
</evidence>
<feature type="domain" description="Cellulose-binding Sde182 nucleoside hydrolase-like" evidence="2">
    <location>
        <begin position="27"/>
        <end position="294"/>
    </location>
</feature>
<dbReference type="SUPFAM" id="SSF53590">
    <property type="entry name" value="Nucleoside hydrolase"/>
    <property type="match status" value="1"/>
</dbReference>
<evidence type="ECO:0000313" key="5">
    <source>
        <dbReference type="Proteomes" id="UP000000493"/>
    </source>
</evidence>
<feature type="signal peptide" evidence="1">
    <location>
        <begin position="1"/>
        <end position="22"/>
    </location>
</feature>
<evidence type="ECO:0000313" key="4">
    <source>
        <dbReference type="EMBL" id="AEI46863.1"/>
    </source>
</evidence>
<reference evidence="4 5" key="2">
    <citation type="journal article" date="2012" name="Stand. Genomic Sci.">
        <title>Complete genome sequence of the aquatic bacterium Runella slithyformis type strain (LSU 4(T)).</title>
        <authorList>
            <person name="Copeland A."/>
            <person name="Zhang X."/>
            <person name="Misra M."/>
            <person name="Lapidus A."/>
            <person name="Nolan M."/>
            <person name="Lucas S."/>
            <person name="Deshpande S."/>
            <person name="Cheng J.F."/>
            <person name="Tapia R."/>
            <person name="Goodwin L.A."/>
            <person name="Pitluck S."/>
            <person name="Liolios K."/>
            <person name="Pagani I."/>
            <person name="Ivanova N."/>
            <person name="Mikhailova N."/>
            <person name="Pati A."/>
            <person name="Chen A."/>
            <person name="Palaniappan K."/>
            <person name="Land M."/>
            <person name="Hauser L."/>
            <person name="Pan C."/>
            <person name="Jeffries C.D."/>
            <person name="Detter J.C."/>
            <person name="Brambilla E.M."/>
            <person name="Rohde M."/>
            <person name="Djao O.D."/>
            <person name="Goker M."/>
            <person name="Sikorski J."/>
            <person name="Tindall B.J."/>
            <person name="Woyke T."/>
            <person name="Bristow J."/>
            <person name="Eisen J.A."/>
            <person name="Markowitz V."/>
            <person name="Hugenholtz P."/>
            <person name="Kyrpides N.C."/>
            <person name="Klenk H.P."/>
            <person name="Mavromatis K."/>
        </authorList>
    </citation>
    <scope>NUCLEOTIDE SEQUENCE [LARGE SCALE GENOMIC DNA]</scope>
    <source>
        <strain evidence="5">ATCC 29530 / DSM 19594 / LMG 11500 / NCIMB 11436 / LSU 4</strain>
    </source>
</reference>
<dbReference type="Pfam" id="PF21027">
    <property type="entry name" value="Sde0182_C"/>
    <property type="match status" value="1"/>
</dbReference>
<evidence type="ECO:0000259" key="3">
    <source>
        <dbReference type="Pfam" id="PF21027"/>
    </source>
</evidence>